<gene>
    <name evidence="4" type="ORF">GE061_006231</name>
</gene>
<comment type="similarity">
    <text evidence="1">Belongs to the short-chain dehydrogenases/reductases (SDR) family.</text>
</comment>
<keyword evidence="5" id="KW-1185">Reference proteome</keyword>
<dbReference type="AlphaFoldDB" id="A0A8S9WTC3"/>
<dbReference type="OrthoDB" id="5545019at2759"/>
<dbReference type="GO" id="GO:0005783">
    <property type="term" value="C:endoplasmic reticulum"/>
    <property type="evidence" value="ECO:0007669"/>
    <property type="project" value="TreeGrafter"/>
</dbReference>
<dbReference type="Pfam" id="PF00106">
    <property type="entry name" value="adh_short"/>
    <property type="match status" value="1"/>
</dbReference>
<dbReference type="GO" id="GO:0016491">
    <property type="term" value="F:oxidoreductase activity"/>
    <property type="evidence" value="ECO:0007669"/>
    <property type="project" value="UniProtKB-KW"/>
</dbReference>
<protein>
    <submittedName>
        <fullName evidence="4">Uncharacterized protein</fullName>
    </submittedName>
</protein>
<dbReference type="Gene3D" id="3.40.50.720">
    <property type="entry name" value="NAD(P)-binding Rossmann-like Domain"/>
    <property type="match status" value="1"/>
</dbReference>
<evidence type="ECO:0000313" key="4">
    <source>
        <dbReference type="EMBL" id="KAF6199933.1"/>
    </source>
</evidence>
<dbReference type="Proteomes" id="UP000466442">
    <property type="component" value="Unassembled WGS sequence"/>
</dbReference>
<keyword evidence="2" id="KW-0560">Oxidoreductase</keyword>
<dbReference type="EMBL" id="WIXP02000014">
    <property type="protein sequence ID" value="KAF6199933.1"/>
    <property type="molecule type" value="Genomic_DNA"/>
</dbReference>
<evidence type="ECO:0000256" key="2">
    <source>
        <dbReference type="ARBA" id="ARBA00023002"/>
    </source>
</evidence>
<reference evidence="4" key="1">
    <citation type="journal article" date="2021" name="Mol. Ecol. Resour.">
        <title>Apolygus lucorum genome provides insights into omnivorousness and mesophyll feeding.</title>
        <authorList>
            <person name="Liu Y."/>
            <person name="Liu H."/>
            <person name="Wang H."/>
            <person name="Huang T."/>
            <person name="Liu B."/>
            <person name="Yang B."/>
            <person name="Yin L."/>
            <person name="Li B."/>
            <person name="Zhang Y."/>
            <person name="Zhang S."/>
            <person name="Jiang F."/>
            <person name="Zhang X."/>
            <person name="Ren Y."/>
            <person name="Wang B."/>
            <person name="Wang S."/>
            <person name="Lu Y."/>
            <person name="Wu K."/>
            <person name="Fan W."/>
            <person name="Wang G."/>
        </authorList>
    </citation>
    <scope>NUCLEOTIDE SEQUENCE</scope>
    <source>
        <strain evidence="4">12Hb</strain>
    </source>
</reference>
<evidence type="ECO:0000256" key="1">
    <source>
        <dbReference type="ARBA" id="ARBA00006484"/>
    </source>
</evidence>
<proteinExistence type="inferred from homology"/>
<organism evidence="4 5">
    <name type="scientific">Apolygus lucorum</name>
    <name type="common">Small green plant bug</name>
    <name type="synonym">Lygocoris lucorum</name>
    <dbReference type="NCBI Taxonomy" id="248454"/>
    <lineage>
        <taxon>Eukaryota</taxon>
        <taxon>Metazoa</taxon>
        <taxon>Ecdysozoa</taxon>
        <taxon>Arthropoda</taxon>
        <taxon>Hexapoda</taxon>
        <taxon>Insecta</taxon>
        <taxon>Pterygota</taxon>
        <taxon>Neoptera</taxon>
        <taxon>Paraneoptera</taxon>
        <taxon>Hemiptera</taxon>
        <taxon>Heteroptera</taxon>
        <taxon>Panheteroptera</taxon>
        <taxon>Cimicomorpha</taxon>
        <taxon>Miridae</taxon>
        <taxon>Mirini</taxon>
        <taxon>Apolygus</taxon>
    </lineage>
</organism>
<feature type="compositionally biased region" description="Polar residues" evidence="3">
    <location>
        <begin position="108"/>
        <end position="119"/>
    </location>
</feature>
<comment type="caution">
    <text evidence="4">The sequence shown here is derived from an EMBL/GenBank/DDBJ whole genome shotgun (WGS) entry which is preliminary data.</text>
</comment>
<dbReference type="PANTHER" id="PTHR43899:SF13">
    <property type="entry name" value="RH59310P"/>
    <property type="match status" value="1"/>
</dbReference>
<dbReference type="PRINTS" id="PR00081">
    <property type="entry name" value="GDHRDH"/>
</dbReference>
<dbReference type="InterPro" id="IPR036291">
    <property type="entry name" value="NAD(P)-bd_dom_sf"/>
</dbReference>
<dbReference type="PANTHER" id="PTHR43899">
    <property type="entry name" value="RH59310P"/>
    <property type="match status" value="1"/>
</dbReference>
<dbReference type="SUPFAM" id="SSF51735">
    <property type="entry name" value="NAD(P)-binding Rossmann-fold domains"/>
    <property type="match status" value="1"/>
</dbReference>
<feature type="compositionally biased region" description="Basic and acidic residues" evidence="3">
    <location>
        <begin position="86"/>
        <end position="107"/>
    </location>
</feature>
<evidence type="ECO:0000256" key="3">
    <source>
        <dbReference type="SAM" id="MobiDB-lite"/>
    </source>
</evidence>
<evidence type="ECO:0000313" key="5">
    <source>
        <dbReference type="Proteomes" id="UP000466442"/>
    </source>
</evidence>
<name>A0A8S9WTC3_APOLU</name>
<accession>A0A8S9WTC3</accession>
<dbReference type="PRINTS" id="PR00080">
    <property type="entry name" value="SDRFAMILY"/>
</dbReference>
<feature type="compositionally biased region" description="Pro residues" evidence="3">
    <location>
        <begin position="144"/>
        <end position="158"/>
    </location>
</feature>
<sequence length="544" mass="60617">MASPQQVGNAIGVATSAEEQRGRTLETIAIIGGTADLFEEMPEQLAIITGCMAQLAEGLRTNISRMDQINRALTRDVATLRYQTRARQDHSETDSDHGEPCEPDTSRQSEMQIRPVTSTPEPPESAHEIGDEPADQAEQYPERAVPPYPPLSPTPPPTLRGSVPELELCRAVDLHRCREACIMDVSQHHLLQPSWTDGVFYFVGAVSSTVFAILLLHELSVILNLYVFPRFGRRIDYLSKYGKWAVITGGSDGIGKQYALQLAKRGMNICIISNFENGIVETIRSQYDVEVKYMDIDFSSNEIYVQIEEELSQLNDIGILINNVGMVQSSPLPLAEADRKYLNKILNVNLTSMVMMTEIVLKRMVLRNKGLIVNVSSLSAKIPMPYFTMYGSTKAFIEHYSVCLTAELLGVDSNVQVKCLQPFFVKTQLLKGVEASIHWGESLPLVGRAVLDVQSFASSAAATFDVNSPAVYQGHWTHQLLSFVIPYSVGLQTMANFVVWLFKYLKMDICCNLCNGNHLAKEEKSFLQKLESLLETATVFFMMV</sequence>
<dbReference type="InterPro" id="IPR002347">
    <property type="entry name" value="SDR_fam"/>
</dbReference>
<dbReference type="InterPro" id="IPR051019">
    <property type="entry name" value="VLCFA-Steroid_DH"/>
</dbReference>
<dbReference type="CDD" id="cd05356">
    <property type="entry name" value="17beta-HSD1_like_SDR_c"/>
    <property type="match status" value="1"/>
</dbReference>
<feature type="region of interest" description="Disordered" evidence="3">
    <location>
        <begin position="85"/>
        <end position="160"/>
    </location>
</feature>